<dbReference type="GO" id="GO:0016020">
    <property type="term" value="C:membrane"/>
    <property type="evidence" value="ECO:0007669"/>
    <property type="project" value="InterPro"/>
</dbReference>
<organism evidence="4 5">
    <name type="scientific">Haloplasma contractile SSD-17B</name>
    <dbReference type="NCBI Taxonomy" id="1033810"/>
    <lineage>
        <taxon>Bacteria</taxon>
        <taxon>Bacillati</taxon>
        <taxon>Mycoplasmatota</taxon>
        <taxon>Mollicutes</taxon>
        <taxon>Haloplasmatales</taxon>
        <taxon>Haloplasmataceae</taxon>
        <taxon>Haloplasma</taxon>
    </lineage>
</organism>
<proteinExistence type="inferred from homology"/>
<comment type="caution">
    <text evidence="4">The sequence shown here is derived from an EMBL/GenBank/DDBJ whole genome shotgun (WGS) entry which is preliminary data.</text>
</comment>
<evidence type="ECO:0000256" key="1">
    <source>
        <dbReference type="ARBA" id="ARBA00005278"/>
    </source>
</evidence>
<dbReference type="GO" id="GO:0009847">
    <property type="term" value="P:spore germination"/>
    <property type="evidence" value="ECO:0007669"/>
    <property type="project" value="InterPro"/>
</dbReference>
<feature type="transmembrane region" description="Helical" evidence="3">
    <location>
        <begin position="292"/>
        <end position="311"/>
    </location>
</feature>
<feature type="transmembrane region" description="Helical" evidence="3">
    <location>
        <begin position="361"/>
        <end position="380"/>
    </location>
</feature>
<dbReference type="PANTHER" id="PTHR22550:SF9">
    <property type="entry name" value="STAGE V SPORULATION PROTEIN AF"/>
    <property type="match status" value="1"/>
</dbReference>
<dbReference type="eggNOG" id="COG0697">
    <property type="taxonomic scope" value="Bacteria"/>
</dbReference>
<dbReference type="STRING" id="1033810.HLPCO_001156"/>
<reference evidence="4 5" key="2">
    <citation type="journal article" date="2013" name="PLoS ONE">
        <title>INDIGO - INtegrated Data Warehouse of MIcrobial GenOmes with Examples from the Red Sea Extremophiles.</title>
        <authorList>
            <person name="Alam I."/>
            <person name="Antunes A."/>
            <person name="Kamau A.A."/>
            <person name="Ba Alawi W."/>
            <person name="Kalkatawi M."/>
            <person name="Stingl U."/>
            <person name="Bajic V.B."/>
        </authorList>
    </citation>
    <scope>NUCLEOTIDE SEQUENCE [LARGE SCALE GENOMIC DNA]</scope>
    <source>
        <strain evidence="4 5">SSD-17B</strain>
    </source>
</reference>
<dbReference type="FunCoup" id="F7PVL8">
    <property type="interactions" value="59"/>
</dbReference>
<evidence type="ECO:0000256" key="3">
    <source>
        <dbReference type="SAM" id="Phobius"/>
    </source>
</evidence>
<dbReference type="RefSeq" id="WP_008825773.1">
    <property type="nucleotide sequence ID" value="NZ_AFNU02000003.1"/>
</dbReference>
<dbReference type="PIRSF" id="PIRSF005690">
    <property type="entry name" value="GerBA"/>
    <property type="match status" value="1"/>
</dbReference>
<sequence length="480" mass="54102">MEYEDYTPISKKLFENTEYLKKKLGVDESFDVGVRDLIIGDRKVHLFYVTGLTNVEYVIELIQSLVRLNDVEKVSGKEAYSIIYNRVVHQQVEEVEDLEVFSVDVLSGLLGILIDGETKGLIVDVRSYPGRQPAEPDTEKVVRGSRDGFTENIIINTALTRRRIRDGNLRHEIFKVGKKSKTDVCITYIKGKADEKVVNDIRDRIQKIDVNELTMSDKKLETLILNQGINPFPKVRYTERPDTLAIHLYHGKIGIIVDTSPSVIIAPTTYFDQLQHAEEYRQTKVAGSFLRFSRVLGVVGSIFLVPLWILVVKQPDLLPENLRYIGPDDPGNVPIIFQVLLGEFGLEILRMAAIHTPTPLSTAMGIVAGILVGQIAIDVGLFTPEVVLYVAISQLGTFATPSYELSIANKIVKIVMIICTWFFGLWGFVGSFAFFTLGLAFTKSFNQPYLYPLLPFNLKGFLNIFLRVYDGNTDQKKSKK</sequence>
<comment type="similarity">
    <text evidence="1">Belongs to the GerABKA family.</text>
</comment>
<keyword evidence="3" id="KW-0812">Transmembrane</keyword>
<keyword evidence="5" id="KW-1185">Reference proteome</keyword>
<gene>
    <name evidence="4" type="ORF">HLPCO_001156</name>
</gene>
<dbReference type="Pfam" id="PF03323">
    <property type="entry name" value="GerA"/>
    <property type="match status" value="1"/>
</dbReference>
<accession>F7PVL8</accession>
<keyword evidence="3" id="KW-1133">Transmembrane helix</keyword>
<evidence type="ECO:0000256" key="2">
    <source>
        <dbReference type="ARBA" id="ARBA00023136"/>
    </source>
</evidence>
<dbReference type="InParanoid" id="F7PVL8"/>
<feature type="transmembrane region" description="Helical" evidence="3">
    <location>
        <begin position="449"/>
        <end position="469"/>
    </location>
</feature>
<dbReference type="Proteomes" id="UP000005707">
    <property type="component" value="Unassembled WGS sequence"/>
</dbReference>
<name>F7PVL8_9MOLU</name>
<dbReference type="InterPro" id="IPR050768">
    <property type="entry name" value="UPF0353/GerABKA_families"/>
</dbReference>
<dbReference type="AlphaFoldDB" id="F7PVL8"/>
<keyword evidence="2 3" id="KW-0472">Membrane</keyword>
<dbReference type="PANTHER" id="PTHR22550">
    <property type="entry name" value="SPORE GERMINATION PROTEIN"/>
    <property type="match status" value="1"/>
</dbReference>
<feature type="transmembrane region" description="Helical" evidence="3">
    <location>
        <begin position="415"/>
        <end position="437"/>
    </location>
</feature>
<protein>
    <submittedName>
        <fullName evidence="4">Stage V sporulation protein AF</fullName>
    </submittedName>
</protein>
<evidence type="ECO:0000313" key="4">
    <source>
        <dbReference type="EMBL" id="ERJ12816.1"/>
    </source>
</evidence>
<evidence type="ECO:0000313" key="5">
    <source>
        <dbReference type="Proteomes" id="UP000005707"/>
    </source>
</evidence>
<dbReference type="OrthoDB" id="9772630at2"/>
<dbReference type="InterPro" id="IPR004995">
    <property type="entry name" value="Spore_Ger"/>
</dbReference>
<dbReference type="EMBL" id="AFNU02000003">
    <property type="protein sequence ID" value="ERJ12816.1"/>
    <property type="molecule type" value="Genomic_DNA"/>
</dbReference>
<reference evidence="4 5" key="1">
    <citation type="journal article" date="2011" name="J. Bacteriol.">
        <title>Genome sequence of Haloplasma contractile, an unusual contractile bacterium from a deep-sea anoxic brine lake.</title>
        <authorList>
            <person name="Antunes A."/>
            <person name="Alam I."/>
            <person name="El Dorry H."/>
            <person name="Siam R."/>
            <person name="Robertson A."/>
            <person name="Bajic V.B."/>
            <person name="Stingl U."/>
        </authorList>
    </citation>
    <scope>NUCLEOTIDE SEQUENCE [LARGE SCALE GENOMIC DNA]</scope>
    <source>
        <strain evidence="4 5">SSD-17B</strain>
    </source>
</reference>